<feature type="region of interest" description="Disordered" evidence="1">
    <location>
        <begin position="68"/>
        <end position="149"/>
    </location>
</feature>
<sequence>MSSTSTPTAVKSRLPISTMDPPIIESAVICALFPGKAESVPSPAHEDIILQKLEVNRIVDVSGVHNPDRNAVRAASGTPDFAATAAGTPTATETSTSATATTAAITTNNEGNENRLRERERDTRQQKKGKADGIVMGNSGGTGGGGGVNGGGGGGGGGGGFGGGGGAGGAGKGKIWESYHLRCSVQGEPFVVLMEEEVVFRDGLNMCSETGGGAVCR</sequence>
<feature type="compositionally biased region" description="Basic and acidic residues" evidence="1">
    <location>
        <begin position="112"/>
        <end position="131"/>
    </location>
</feature>
<dbReference type="Proteomes" id="UP001164746">
    <property type="component" value="Chromosome 6"/>
</dbReference>
<name>A0ABY7EF72_MYAAR</name>
<evidence type="ECO:0000313" key="3">
    <source>
        <dbReference type="Proteomes" id="UP001164746"/>
    </source>
</evidence>
<organism evidence="2 3">
    <name type="scientific">Mya arenaria</name>
    <name type="common">Soft-shell clam</name>
    <dbReference type="NCBI Taxonomy" id="6604"/>
    <lineage>
        <taxon>Eukaryota</taxon>
        <taxon>Metazoa</taxon>
        <taxon>Spiralia</taxon>
        <taxon>Lophotrochozoa</taxon>
        <taxon>Mollusca</taxon>
        <taxon>Bivalvia</taxon>
        <taxon>Autobranchia</taxon>
        <taxon>Heteroconchia</taxon>
        <taxon>Euheterodonta</taxon>
        <taxon>Imparidentia</taxon>
        <taxon>Neoheterodontei</taxon>
        <taxon>Myida</taxon>
        <taxon>Myoidea</taxon>
        <taxon>Myidae</taxon>
        <taxon>Mya</taxon>
    </lineage>
</organism>
<proteinExistence type="predicted"/>
<evidence type="ECO:0000313" key="2">
    <source>
        <dbReference type="EMBL" id="WAR07720.1"/>
    </source>
</evidence>
<evidence type="ECO:0000256" key="1">
    <source>
        <dbReference type="SAM" id="MobiDB-lite"/>
    </source>
</evidence>
<protein>
    <submittedName>
        <fullName evidence="2">Uncharacterized protein</fullName>
    </submittedName>
</protein>
<reference evidence="2" key="1">
    <citation type="submission" date="2022-11" db="EMBL/GenBank/DDBJ databases">
        <title>Centuries of genome instability and evolution in soft-shell clam transmissible cancer (bioRxiv).</title>
        <authorList>
            <person name="Hart S.F.M."/>
            <person name="Yonemitsu M.A."/>
            <person name="Giersch R.M."/>
            <person name="Beal B.F."/>
            <person name="Arriagada G."/>
            <person name="Davis B.W."/>
            <person name="Ostrander E.A."/>
            <person name="Goff S.P."/>
            <person name="Metzger M.J."/>
        </authorList>
    </citation>
    <scope>NUCLEOTIDE SEQUENCE</scope>
    <source>
        <strain evidence="2">MELC-2E11</strain>
        <tissue evidence="2">Siphon/mantle</tissue>
    </source>
</reference>
<feature type="compositionally biased region" description="Gly residues" evidence="1">
    <location>
        <begin position="138"/>
        <end position="149"/>
    </location>
</feature>
<gene>
    <name evidence="2" type="ORF">MAR_017678</name>
</gene>
<keyword evidence="3" id="KW-1185">Reference proteome</keyword>
<accession>A0ABY7EF72</accession>
<dbReference type="EMBL" id="CP111017">
    <property type="protein sequence ID" value="WAR07720.1"/>
    <property type="molecule type" value="Genomic_DNA"/>
</dbReference>
<feature type="compositionally biased region" description="Low complexity" evidence="1">
    <location>
        <begin position="82"/>
        <end position="111"/>
    </location>
</feature>